<evidence type="ECO:0000256" key="9">
    <source>
        <dbReference type="ARBA" id="ARBA00023049"/>
    </source>
</evidence>
<proteinExistence type="inferred from homology"/>
<accession>A0A1H2T212</accession>
<evidence type="ECO:0000256" key="8">
    <source>
        <dbReference type="ARBA" id="ARBA00022833"/>
    </source>
</evidence>
<evidence type="ECO:0000259" key="13">
    <source>
        <dbReference type="PROSITE" id="PS52035"/>
    </source>
</evidence>
<comment type="similarity">
    <text evidence="2 12">Belongs to the peptidase M14 family.</text>
</comment>
<dbReference type="Pfam" id="PF00246">
    <property type="entry name" value="Peptidase_M14"/>
    <property type="match status" value="1"/>
</dbReference>
<dbReference type="EC" id="3.4.17.18" evidence="11"/>
<keyword evidence="5" id="KW-0479">Metal-binding</keyword>
<dbReference type="GO" id="GO:0006508">
    <property type="term" value="P:proteolysis"/>
    <property type="evidence" value="ECO:0007669"/>
    <property type="project" value="UniProtKB-KW"/>
</dbReference>
<evidence type="ECO:0000256" key="3">
    <source>
        <dbReference type="ARBA" id="ARBA00022645"/>
    </source>
</evidence>
<dbReference type="InterPro" id="IPR000834">
    <property type="entry name" value="Peptidase_M14"/>
</dbReference>
<protein>
    <recommendedName>
        <fullName evidence="11">carboxypeptidase T</fullName>
        <ecNumber evidence="11">3.4.17.18</ecNumber>
    </recommendedName>
</protein>
<dbReference type="InterPro" id="IPR033810">
    <property type="entry name" value="Carboxypeptidase_T"/>
</dbReference>
<keyword evidence="6" id="KW-0732">Signal</keyword>
<evidence type="ECO:0000256" key="2">
    <source>
        <dbReference type="ARBA" id="ARBA00005988"/>
    </source>
</evidence>
<evidence type="ECO:0000313" key="14">
    <source>
        <dbReference type="EMBL" id="SDW37898.1"/>
    </source>
</evidence>
<evidence type="ECO:0000256" key="5">
    <source>
        <dbReference type="ARBA" id="ARBA00022723"/>
    </source>
</evidence>
<dbReference type="OrthoDB" id="9811296at2"/>
<gene>
    <name evidence="14" type="ORF">SAMN05444487_1032</name>
</gene>
<keyword evidence="4" id="KW-0645">Protease</keyword>
<evidence type="ECO:0000256" key="7">
    <source>
        <dbReference type="ARBA" id="ARBA00022801"/>
    </source>
</evidence>
<dbReference type="CDD" id="cd03859">
    <property type="entry name" value="M14_CPT"/>
    <property type="match status" value="1"/>
</dbReference>
<dbReference type="GO" id="GO:0005615">
    <property type="term" value="C:extracellular space"/>
    <property type="evidence" value="ECO:0007669"/>
    <property type="project" value="TreeGrafter"/>
</dbReference>
<dbReference type="PANTHER" id="PTHR11705">
    <property type="entry name" value="PROTEASE FAMILY M14 CARBOXYPEPTIDASE A,B"/>
    <property type="match status" value="1"/>
</dbReference>
<dbReference type="SUPFAM" id="SSF53187">
    <property type="entry name" value="Zn-dependent exopeptidases"/>
    <property type="match status" value="1"/>
</dbReference>
<dbReference type="FunFam" id="3.40.630.10:FF:000084">
    <property type="entry name" value="Carboxypeptidase B2"/>
    <property type="match status" value="1"/>
</dbReference>
<keyword evidence="15" id="KW-1185">Reference proteome</keyword>
<evidence type="ECO:0000256" key="10">
    <source>
        <dbReference type="ARBA" id="ARBA00050859"/>
    </source>
</evidence>
<keyword evidence="3 14" id="KW-0121">Carboxypeptidase</keyword>
<keyword evidence="7" id="KW-0378">Hydrolase</keyword>
<dbReference type="InterPro" id="IPR057246">
    <property type="entry name" value="CARBOXYPEPT_ZN_1"/>
</dbReference>
<comment type="catalytic activity">
    <reaction evidence="10">
        <text>Releases a C-terminal residue, which may be hydrophobic or positively charged.</text>
        <dbReference type="EC" id="3.4.17.18"/>
    </reaction>
</comment>
<feature type="active site" description="Proton donor/acceptor" evidence="12">
    <location>
        <position position="376"/>
    </location>
</feature>
<evidence type="ECO:0000313" key="15">
    <source>
        <dbReference type="Proteomes" id="UP000198534"/>
    </source>
</evidence>
<dbReference type="PRINTS" id="PR00765">
    <property type="entry name" value="CRBOXYPTASEA"/>
</dbReference>
<name>A0A1H2T212_9BACL</name>
<evidence type="ECO:0000256" key="6">
    <source>
        <dbReference type="ARBA" id="ARBA00022729"/>
    </source>
</evidence>
<feature type="domain" description="Peptidase M14" evidence="13">
    <location>
        <begin position="107"/>
        <end position="411"/>
    </location>
</feature>
<dbReference type="PROSITE" id="PS00133">
    <property type="entry name" value="CARBOXYPEPT_ZN_2"/>
    <property type="match status" value="1"/>
</dbReference>
<evidence type="ECO:0000256" key="11">
    <source>
        <dbReference type="ARBA" id="ARBA00066554"/>
    </source>
</evidence>
<dbReference type="GO" id="GO:0004181">
    <property type="term" value="F:metallocarboxypeptidase activity"/>
    <property type="evidence" value="ECO:0007669"/>
    <property type="project" value="InterPro"/>
</dbReference>
<evidence type="ECO:0000256" key="1">
    <source>
        <dbReference type="ARBA" id="ARBA00001947"/>
    </source>
</evidence>
<dbReference type="SMART" id="SM00631">
    <property type="entry name" value="Zn_pept"/>
    <property type="match status" value="1"/>
</dbReference>
<dbReference type="EMBL" id="FNNQ01000003">
    <property type="protein sequence ID" value="SDW37898.1"/>
    <property type="molecule type" value="Genomic_DNA"/>
</dbReference>
<reference evidence="14 15" key="1">
    <citation type="submission" date="2016-10" db="EMBL/GenBank/DDBJ databases">
        <authorList>
            <person name="de Groot N.N."/>
        </authorList>
    </citation>
    <scope>NUCLEOTIDE SEQUENCE [LARGE SCALE GENOMIC DNA]</scope>
    <source>
        <strain evidence="14 15">DSM 45610</strain>
    </source>
</reference>
<dbReference type="PROSITE" id="PS52035">
    <property type="entry name" value="PEPTIDASE_M14"/>
    <property type="match status" value="1"/>
</dbReference>
<keyword evidence="8" id="KW-0862">Zinc</keyword>
<dbReference type="PROSITE" id="PS00132">
    <property type="entry name" value="CARBOXYPEPT_ZN_1"/>
    <property type="match status" value="1"/>
</dbReference>
<dbReference type="InterPro" id="IPR057247">
    <property type="entry name" value="CARBOXYPEPT_ZN_2"/>
</dbReference>
<evidence type="ECO:0000256" key="4">
    <source>
        <dbReference type="ARBA" id="ARBA00022670"/>
    </source>
</evidence>
<dbReference type="Proteomes" id="UP000198534">
    <property type="component" value="Unassembled WGS sequence"/>
</dbReference>
<dbReference type="PANTHER" id="PTHR11705:SF143">
    <property type="entry name" value="SLL0236 PROTEIN"/>
    <property type="match status" value="1"/>
</dbReference>
<dbReference type="Gene3D" id="3.40.630.10">
    <property type="entry name" value="Zn peptidases"/>
    <property type="match status" value="1"/>
</dbReference>
<comment type="cofactor">
    <cofactor evidence="1">
        <name>Zn(2+)</name>
        <dbReference type="ChEBI" id="CHEBI:29105"/>
    </cofactor>
</comment>
<dbReference type="STRING" id="1048340.SAMN05444487_1032"/>
<keyword evidence="9" id="KW-0482">Metalloprotease</keyword>
<sequence length="430" mass="48398">MGKISRWWVGSLVLLMAVAVAAGGIWGMNGFLASAAKEEVKVPYRIDGVSTKEQRSRIVAAGFAIDEVGKKYVVTSLNDRDIKKLKSMGFHPKKQVNSMDFPSEDANYHNYAEMKAEIDKAASTYPNIVSKFSIGKSYEGKDLWAVKIGDNVAKDENEPEVLYVGGHHAREHLTIEMTLNLMKWLTEGYGSDSRITNLVNDREIYIVFNVNPDGSEYDVRKGSYSSWRKNRQPNSGSSFSGTDLNRNYGYKWGCCNGSSGSPFSEIYRGKSAFSAPETAALKKFVDSRVVDGKQQIKTAITFHTFSELVLWPYGYTYKDVPSDMTADDNKVFKTMGKAMAKTNDYTPQQSSDLYTTDGDMTDWAYGQHKIFAFTFEMYPTSSNPGFYPPDEVIKEQTERNKEAVFYLAEKAECPYDTIGKRAQYCSKKRK</sequence>
<organism evidence="14 15">
    <name type="scientific">Marininema mesophilum</name>
    <dbReference type="NCBI Taxonomy" id="1048340"/>
    <lineage>
        <taxon>Bacteria</taxon>
        <taxon>Bacillati</taxon>
        <taxon>Bacillota</taxon>
        <taxon>Bacilli</taxon>
        <taxon>Bacillales</taxon>
        <taxon>Thermoactinomycetaceae</taxon>
        <taxon>Marininema</taxon>
    </lineage>
</organism>
<dbReference type="AlphaFoldDB" id="A0A1H2T212"/>
<dbReference type="GO" id="GO:0008270">
    <property type="term" value="F:zinc ion binding"/>
    <property type="evidence" value="ECO:0007669"/>
    <property type="project" value="InterPro"/>
</dbReference>
<dbReference type="RefSeq" id="WP_091736310.1">
    <property type="nucleotide sequence ID" value="NZ_FNNQ01000003.1"/>
</dbReference>
<evidence type="ECO:0000256" key="12">
    <source>
        <dbReference type="PROSITE-ProRule" id="PRU01379"/>
    </source>
</evidence>